<evidence type="ECO:0000313" key="12">
    <source>
        <dbReference type="EMBL" id="MEQ2157133.1"/>
    </source>
</evidence>
<dbReference type="EMBL" id="JAHRIO010000001">
    <property type="protein sequence ID" value="MEQ2157216.1"/>
    <property type="molecule type" value="Genomic_DNA"/>
</dbReference>
<evidence type="ECO:0000313" key="85">
    <source>
        <dbReference type="EMBL" id="MEQ2157206.1"/>
    </source>
</evidence>
<evidence type="ECO:0000313" key="75">
    <source>
        <dbReference type="EMBL" id="MEQ2157196.1"/>
    </source>
</evidence>
<dbReference type="EMBL" id="JAHRIO010000001">
    <property type="protein sequence ID" value="MEQ2157141.1"/>
    <property type="molecule type" value="Genomic_DNA"/>
</dbReference>
<evidence type="ECO:0000313" key="35">
    <source>
        <dbReference type="EMBL" id="MEQ2157156.1"/>
    </source>
</evidence>
<evidence type="ECO:0000313" key="90">
    <source>
        <dbReference type="EMBL" id="MEQ2157211.1"/>
    </source>
</evidence>
<evidence type="ECO:0000313" key="87">
    <source>
        <dbReference type="EMBL" id="MEQ2157208.1"/>
    </source>
</evidence>
<evidence type="ECO:0000313" key="10">
    <source>
        <dbReference type="EMBL" id="MEQ2157131.1"/>
    </source>
</evidence>
<dbReference type="EMBL" id="JAHRIO010000001">
    <property type="protein sequence ID" value="MEQ2157128.1"/>
    <property type="molecule type" value="Genomic_DNA"/>
</dbReference>
<evidence type="ECO:0000313" key="104">
    <source>
        <dbReference type="EMBL" id="MEQ2157225.1"/>
    </source>
</evidence>
<evidence type="ECO:0000313" key="111">
    <source>
        <dbReference type="EMBL" id="MEQ2157232.1"/>
    </source>
</evidence>
<evidence type="ECO:0000313" key="17">
    <source>
        <dbReference type="EMBL" id="MEQ2157138.1"/>
    </source>
</evidence>
<dbReference type="EMBL" id="JAHRIO010000001">
    <property type="protein sequence ID" value="MEQ2157162.1"/>
    <property type="molecule type" value="Genomic_DNA"/>
</dbReference>
<dbReference type="EMBL" id="JAHRIO010000001">
    <property type="protein sequence ID" value="MEQ2157150.1"/>
    <property type="molecule type" value="Genomic_DNA"/>
</dbReference>
<dbReference type="EMBL" id="JAHRIO010000001">
    <property type="protein sequence ID" value="MEQ2157171.1"/>
    <property type="molecule type" value="Genomic_DNA"/>
</dbReference>
<dbReference type="EMBL" id="JAHRIO010000001">
    <property type="protein sequence ID" value="MEQ2157215.1"/>
    <property type="molecule type" value="Genomic_DNA"/>
</dbReference>
<evidence type="ECO:0000313" key="106">
    <source>
        <dbReference type="EMBL" id="MEQ2157227.1"/>
    </source>
</evidence>
<feature type="region of interest" description="Disordered" evidence="1">
    <location>
        <begin position="125"/>
        <end position="144"/>
    </location>
</feature>
<dbReference type="EMBL" id="JAHRIO010000001">
    <property type="protein sequence ID" value="MEQ2157175.1"/>
    <property type="molecule type" value="Genomic_DNA"/>
</dbReference>
<dbReference type="EMBL" id="JAHRIO010000001">
    <property type="protein sequence ID" value="MEQ2157239.1"/>
    <property type="molecule type" value="Genomic_DNA"/>
</dbReference>
<evidence type="ECO:0000313" key="102">
    <source>
        <dbReference type="EMBL" id="MEQ2157223.1"/>
    </source>
</evidence>
<evidence type="ECO:0000313" key="29">
    <source>
        <dbReference type="EMBL" id="MEQ2157150.1"/>
    </source>
</evidence>
<evidence type="ECO:0000313" key="80">
    <source>
        <dbReference type="EMBL" id="MEQ2157201.1"/>
    </source>
</evidence>
<evidence type="ECO:0000313" key="49">
    <source>
        <dbReference type="EMBL" id="MEQ2157170.1"/>
    </source>
</evidence>
<dbReference type="EMBL" id="JAHRIO010000001">
    <property type="protein sequence ID" value="MEQ2157131.1"/>
    <property type="molecule type" value="Genomic_DNA"/>
</dbReference>
<evidence type="ECO:0000313" key="101">
    <source>
        <dbReference type="EMBL" id="MEQ2157222.1"/>
    </source>
</evidence>
<evidence type="ECO:0000313" key="24">
    <source>
        <dbReference type="EMBL" id="MEQ2157145.1"/>
    </source>
</evidence>
<dbReference type="EMBL" id="JAHRIO010000001">
    <property type="protein sequence ID" value="MEQ2157160.1"/>
    <property type="molecule type" value="Genomic_DNA"/>
</dbReference>
<evidence type="ECO:0000313" key="124">
    <source>
        <dbReference type="EMBL" id="MEQ2157245.1"/>
    </source>
</evidence>
<dbReference type="EMBL" id="JAHRIO010000001">
    <property type="protein sequence ID" value="MEQ2157173.1"/>
    <property type="molecule type" value="Genomic_DNA"/>
</dbReference>
<dbReference type="EMBL" id="JAHRIO010000001">
    <property type="protein sequence ID" value="MEQ2157211.1"/>
    <property type="molecule type" value="Genomic_DNA"/>
</dbReference>
<dbReference type="EMBL" id="JAHRIO010000001">
    <property type="protein sequence ID" value="MEQ2157233.1"/>
    <property type="molecule type" value="Genomic_DNA"/>
</dbReference>
<evidence type="ECO:0000313" key="33">
    <source>
        <dbReference type="EMBL" id="MEQ2157154.1"/>
    </source>
</evidence>
<evidence type="ECO:0000313" key="97">
    <source>
        <dbReference type="EMBL" id="MEQ2157218.1"/>
    </source>
</evidence>
<evidence type="ECO:0000313" key="72">
    <source>
        <dbReference type="EMBL" id="MEQ2157193.1"/>
    </source>
</evidence>
<dbReference type="EMBL" id="JAHRIO010000001">
    <property type="protein sequence ID" value="MEQ2157194.1"/>
    <property type="molecule type" value="Genomic_DNA"/>
</dbReference>
<dbReference type="EMBL" id="JAHRIO010000001">
    <property type="protein sequence ID" value="MEQ2157124.1"/>
    <property type="molecule type" value="Genomic_DNA"/>
</dbReference>
<evidence type="ECO:0000313" key="103">
    <source>
        <dbReference type="EMBL" id="MEQ2157224.1"/>
    </source>
</evidence>
<evidence type="ECO:0000313" key="21">
    <source>
        <dbReference type="EMBL" id="MEQ2157142.1"/>
    </source>
</evidence>
<name>A0ABV0MDU5_9TELE</name>
<dbReference type="EMBL" id="JAHRIO010000001">
    <property type="protein sequence ID" value="MEQ2157183.1"/>
    <property type="molecule type" value="Genomic_DNA"/>
</dbReference>
<dbReference type="EMBL" id="JAHRIO010000001">
    <property type="protein sequence ID" value="MEQ2157185.1"/>
    <property type="molecule type" value="Genomic_DNA"/>
</dbReference>
<evidence type="ECO:0000313" key="100">
    <source>
        <dbReference type="EMBL" id="MEQ2157221.1"/>
    </source>
</evidence>
<evidence type="ECO:0000313" key="51">
    <source>
        <dbReference type="EMBL" id="MEQ2157172.1"/>
    </source>
</evidence>
<evidence type="ECO:0000313" key="110">
    <source>
        <dbReference type="EMBL" id="MEQ2157231.1"/>
    </source>
</evidence>
<evidence type="ECO:0000313" key="14">
    <source>
        <dbReference type="EMBL" id="MEQ2157135.1"/>
    </source>
</evidence>
<evidence type="ECO:0000313" key="125">
    <source>
        <dbReference type="EMBL" id="MEQ2157246.1"/>
    </source>
</evidence>
<evidence type="ECO:0000313" key="73">
    <source>
        <dbReference type="EMBL" id="MEQ2157194.1"/>
    </source>
</evidence>
<dbReference type="EMBL" id="JAHRIO010000001">
    <property type="protein sequence ID" value="MEQ2157170.1"/>
    <property type="molecule type" value="Genomic_DNA"/>
</dbReference>
<dbReference type="EMBL" id="JAHRIO010000001">
    <property type="protein sequence ID" value="MEQ2157201.1"/>
    <property type="molecule type" value="Genomic_DNA"/>
</dbReference>
<evidence type="ECO:0000313" key="26">
    <source>
        <dbReference type="EMBL" id="MEQ2157147.1"/>
    </source>
</evidence>
<evidence type="ECO:0000313" key="115">
    <source>
        <dbReference type="EMBL" id="MEQ2157236.1"/>
    </source>
</evidence>
<dbReference type="EMBL" id="JAHRIO010000001">
    <property type="protein sequence ID" value="MEQ2157202.1"/>
    <property type="molecule type" value="Genomic_DNA"/>
</dbReference>
<gene>
    <name evidence="2" type="ORF">GOODEAATRI_023580</name>
    <name evidence="3" type="ORF">GOODEAATRI_023581</name>
    <name evidence="4" type="ORF">GOODEAATRI_023582</name>
    <name evidence="5" type="ORF">GOODEAATRI_023583</name>
    <name evidence="6" type="ORF">GOODEAATRI_023584</name>
    <name evidence="7" type="ORF">GOODEAATRI_023585</name>
    <name evidence="8" type="ORF">GOODEAATRI_023586</name>
    <name evidence="9" type="ORF">GOODEAATRI_023587</name>
    <name evidence="10" type="ORF">GOODEAATRI_023588</name>
    <name evidence="11" type="ORF">GOODEAATRI_023589</name>
    <name evidence="12" type="ORF">GOODEAATRI_023590</name>
    <name evidence="13" type="ORF">GOODEAATRI_023591</name>
    <name evidence="14" type="ORF">GOODEAATRI_023592</name>
    <name evidence="15" type="ORF">GOODEAATRI_023593</name>
    <name evidence="16" type="ORF">GOODEAATRI_023594</name>
    <name evidence="17" type="ORF">GOODEAATRI_023595</name>
    <name evidence="18" type="ORF">GOODEAATRI_023596</name>
    <name evidence="19" type="ORF">GOODEAATRI_023597</name>
    <name evidence="20" type="ORF">GOODEAATRI_023598</name>
    <name evidence="21" type="ORF">GOODEAATRI_023599</name>
    <name evidence="22" type="ORF">GOODEAATRI_023600</name>
    <name evidence="23" type="ORF">GOODEAATRI_023601</name>
    <name evidence="24" type="ORF">GOODEAATRI_023602</name>
    <name evidence="25" type="ORF">GOODEAATRI_023603</name>
    <name evidence="26" type="ORF">GOODEAATRI_023604</name>
    <name evidence="27" type="ORF">GOODEAATRI_023605</name>
    <name evidence="28" type="ORF">GOODEAATRI_023606</name>
    <name evidence="29" type="ORF">GOODEAATRI_023607</name>
    <name evidence="30" type="ORF">GOODEAATRI_023608</name>
    <name evidence="31" type="ORF">GOODEAATRI_023609</name>
    <name evidence="32" type="ORF">GOODEAATRI_023610</name>
    <name evidence="33" type="ORF">GOODEAATRI_023611</name>
    <name evidence="34" type="ORF">GOODEAATRI_023612</name>
    <name evidence="35" type="ORF">GOODEAATRI_023613</name>
    <name evidence="36" type="ORF">GOODEAATRI_023614</name>
    <name evidence="37" type="ORF">GOODEAATRI_023615</name>
    <name evidence="38" type="ORF">GOODEAATRI_023616</name>
    <name evidence="39" type="ORF">GOODEAATRI_023617</name>
    <name evidence="40" type="ORF">GOODEAATRI_023618</name>
    <name evidence="41" type="ORF">GOODEAATRI_023619</name>
    <name evidence="42" type="ORF">GOODEAATRI_023620</name>
    <name evidence="43" type="ORF">GOODEAATRI_023621</name>
    <name evidence="44" type="ORF">GOODEAATRI_023622</name>
    <name evidence="45" type="ORF">GOODEAATRI_023623</name>
    <name evidence="46" type="ORF">GOODEAATRI_023624</name>
    <name evidence="47" type="ORF">GOODEAATRI_023625</name>
    <name evidence="48" type="ORF">GOODEAATRI_023626</name>
    <name evidence="49" type="ORF">GOODEAATRI_023627</name>
    <name evidence="50" type="ORF">GOODEAATRI_023628</name>
    <name evidence="51" type="ORF">GOODEAATRI_023629</name>
    <name evidence="52" type="ORF">GOODEAATRI_023630</name>
    <name evidence="53" type="ORF">GOODEAATRI_023631</name>
    <name evidence="54" type="ORF">GOODEAATRI_023632</name>
    <name evidence="55" type="ORF">GOODEAATRI_023633</name>
    <name evidence="56" type="ORF">GOODEAATRI_023634</name>
    <name evidence="57" type="ORF">GOODEAATRI_023635</name>
    <name evidence="58" type="ORF">GOODEAATRI_023636</name>
    <name evidence="59" type="ORF">GOODEAATRI_023637</name>
    <name evidence="60" type="ORF">GOODEAATRI_023638</name>
    <name evidence="61" type="ORF">GOODEAATRI_023639</name>
    <name evidence="62" type="ORF">GOODEAATRI_023640</name>
    <name evidence="63" type="ORF">GOODEAATRI_023641</name>
    <name evidence="64" type="ORF">GOODEAATRI_023642</name>
    <name evidence="65" type="ORF">GOODEAATRI_023643</name>
    <name evidence="66" type="ORF">GOODEAATRI_023644</name>
    <name evidence="67" type="ORF">GOODEAATRI_023645</name>
    <name evidence="68" type="ORF">GOODEAATRI_023646</name>
    <name evidence="69" type="ORF">GOODEAATRI_023647</name>
    <name evidence="70" type="ORF">GOODEAATRI_023648</name>
    <name evidence="71" type="ORF">GOODEAATRI_023649</name>
    <name evidence="72" type="ORF">GOODEAATRI_023650</name>
    <name evidence="73" type="ORF">GOODEAATRI_023651</name>
    <name evidence="74" type="ORF">GOODEAATRI_023652</name>
    <name evidence="75" type="ORF">GOODEAATRI_023653</name>
    <name evidence="76" type="ORF">GOODEAATRI_023654</name>
    <name evidence="77" type="ORF">GOODEAATRI_023655</name>
    <name evidence="78" type="ORF">GOODEAATRI_023656</name>
    <name evidence="79" type="ORF">GOODEAATRI_023657</name>
    <name evidence="80" type="ORF">GOODEAATRI_023658</name>
    <name evidence="81" type="ORF">GOODEAATRI_023659</name>
    <name evidence="82" type="ORF">GOODEAATRI_023660</name>
    <name evidence="83" type="ORF">GOODEAATRI_023661</name>
    <name evidence="84" type="ORF">GOODEAATRI_023662</name>
    <name evidence="85" type="ORF">GOODEAATRI_023663</name>
    <name evidence="86" type="ORF">GOODEAATRI_023664</name>
    <name evidence="87" type="ORF">GOODEAATRI_023665</name>
    <name evidence="88" type="ORF">GOODEAATRI_023666</name>
    <name evidence="89" type="ORF">GOODEAATRI_023667</name>
    <name evidence="90" type="ORF">GOODEAATRI_023668</name>
    <name evidence="91" type="ORF">GOODEAATRI_023669</name>
    <name evidence="92" type="ORF">GOODEAATRI_023670</name>
    <name evidence="93" type="ORF">GOODEAATRI_023671</name>
    <name evidence="94" type="ORF">GOODEAATRI_023672</name>
    <name evidence="95" type="ORF">GOODEAATRI_023673</name>
    <name evidence="96" type="ORF">GOODEAATRI_023674</name>
    <name evidence="97" type="ORF">GOODEAATRI_023675</name>
    <name evidence="98" type="ORF">GOODEAATRI_023676</name>
    <name evidence="99" type="ORF">GOODEAATRI_023677</name>
    <name evidence="100" type="ORF">GOODEAATRI_023678</name>
    <name evidence="101" type="ORF">GOODEAATRI_023679</name>
    <name evidence="102" type="ORF">GOODEAATRI_023680</name>
    <name evidence="103" type="ORF">GOODEAATRI_023681</name>
    <name evidence="104" type="ORF">GOODEAATRI_023682</name>
    <name evidence="105" type="ORF">GOODEAATRI_023683</name>
    <name evidence="106" type="ORF">GOODEAATRI_023684</name>
    <name evidence="107" type="ORF">GOODEAATRI_023685</name>
    <name evidence="108" type="ORF">GOODEAATRI_023686</name>
    <name evidence="109" type="ORF">GOODEAATRI_023687</name>
    <name evidence="110" type="ORF">GOODEAATRI_023688</name>
    <name evidence="111" type="ORF">GOODEAATRI_023689</name>
    <name evidence="112" type="ORF">GOODEAATRI_023690</name>
    <name evidence="113" type="ORF">GOODEAATRI_023691</name>
    <name evidence="114" type="ORF">GOODEAATRI_023692</name>
    <name evidence="115" type="ORF">GOODEAATRI_023693</name>
    <name evidence="116" type="ORF">GOODEAATRI_023694</name>
    <name evidence="117" type="ORF">GOODEAATRI_023695</name>
    <name evidence="118" type="ORF">GOODEAATRI_023696</name>
    <name evidence="119" type="ORF">GOODEAATRI_023697</name>
    <name evidence="120" type="ORF">GOODEAATRI_023698</name>
    <name evidence="121" type="ORF">GOODEAATRI_023699</name>
    <name evidence="122" type="ORF">GOODEAATRI_023700</name>
    <name evidence="123" type="ORF">GOODEAATRI_023701</name>
    <name evidence="124" type="ORF">GOODEAATRI_023702</name>
    <name evidence="125" type="ORF">GOODEAATRI_023703</name>
</gene>
<evidence type="ECO:0000313" key="93">
    <source>
        <dbReference type="EMBL" id="MEQ2157214.1"/>
    </source>
</evidence>
<reference evidence="26 126" key="1">
    <citation type="submission" date="2021-06" db="EMBL/GenBank/DDBJ databases">
        <authorList>
            <person name="Palmer J.M."/>
        </authorList>
    </citation>
    <scope>NUCLEOTIDE SEQUENCE [LARGE SCALE GENOMIC DNA]</scope>
    <source>
        <strain evidence="26 126">GA_2019</strain>
        <tissue evidence="26">Muscle</tissue>
    </source>
</reference>
<evidence type="ECO:0000313" key="48">
    <source>
        <dbReference type="EMBL" id="MEQ2157169.1"/>
    </source>
</evidence>
<dbReference type="EMBL" id="JAHRIO010000001">
    <property type="protein sequence ID" value="MEQ2157197.1"/>
    <property type="molecule type" value="Genomic_DNA"/>
</dbReference>
<dbReference type="EMBL" id="JAHRIO010000001">
    <property type="protein sequence ID" value="MEQ2157242.1"/>
    <property type="molecule type" value="Genomic_DNA"/>
</dbReference>
<evidence type="ECO:0000313" key="99">
    <source>
        <dbReference type="EMBL" id="MEQ2157220.1"/>
    </source>
</evidence>
<accession>A0ABV0MDU5</accession>
<dbReference type="EMBL" id="JAHRIO010000001">
    <property type="protein sequence ID" value="MEQ2157228.1"/>
    <property type="molecule type" value="Genomic_DNA"/>
</dbReference>
<dbReference type="EMBL" id="JAHRIO010000001">
    <property type="protein sequence ID" value="MEQ2157152.1"/>
    <property type="molecule type" value="Genomic_DNA"/>
</dbReference>
<evidence type="ECO:0000313" key="42">
    <source>
        <dbReference type="EMBL" id="MEQ2157163.1"/>
    </source>
</evidence>
<evidence type="ECO:0000313" key="116">
    <source>
        <dbReference type="EMBL" id="MEQ2157237.1"/>
    </source>
</evidence>
<dbReference type="EMBL" id="JAHRIO010000001">
    <property type="protein sequence ID" value="MEQ2157204.1"/>
    <property type="molecule type" value="Genomic_DNA"/>
</dbReference>
<evidence type="ECO:0000313" key="55">
    <source>
        <dbReference type="EMBL" id="MEQ2157176.1"/>
    </source>
</evidence>
<dbReference type="EMBL" id="JAHRIO010000001">
    <property type="protein sequence ID" value="MEQ2157169.1"/>
    <property type="molecule type" value="Genomic_DNA"/>
</dbReference>
<dbReference type="EMBL" id="JAHRIO010000001">
    <property type="protein sequence ID" value="MEQ2157208.1"/>
    <property type="molecule type" value="Genomic_DNA"/>
</dbReference>
<evidence type="ECO:0000313" key="56">
    <source>
        <dbReference type="EMBL" id="MEQ2157177.1"/>
    </source>
</evidence>
<evidence type="ECO:0000313" key="60">
    <source>
        <dbReference type="EMBL" id="MEQ2157181.1"/>
    </source>
</evidence>
<dbReference type="EMBL" id="JAHRIO010000001">
    <property type="protein sequence ID" value="MEQ2157243.1"/>
    <property type="molecule type" value="Genomic_DNA"/>
</dbReference>
<dbReference type="EMBL" id="JAHRIO010000001">
    <property type="protein sequence ID" value="MEQ2157219.1"/>
    <property type="molecule type" value="Genomic_DNA"/>
</dbReference>
<evidence type="ECO:0000313" key="36">
    <source>
        <dbReference type="EMBL" id="MEQ2157157.1"/>
    </source>
</evidence>
<dbReference type="EMBL" id="JAHRIO010000001">
    <property type="protein sequence ID" value="MEQ2157246.1"/>
    <property type="molecule type" value="Genomic_DNA"/>
</dbReference>
<evidence type="ECO:0000313" key="108">
    <source>
        <dbReference type="EMBL" id="MEQ2157229.1"/>
    </source>
</evidence>
<dbReference type="EMBL" id="JAHRIO010000001">
    <property type="protein sequence ID" value="MEQ2157200.1"/>
    <property type="molecule type" value="Genomic_DNA"/>
</dbReference>
<dbReference type="EMBL" id="JAHRIO010000001">
    <property type="protein sequence ID" value="MEQ2157231.1"/>
    <property type="molecule type" value="Genomic_DNA"/>
</dbReference>
<dbReference type="EMBL" id="JAHRIO010000001">
    <property type="protein sequence ID" value="MEQ2157156.1"/>
    <property type="molecule type" value="Genomic_DNA"/>
</dbReference>
<dbReference type="EMBL" id="JAHRIO010000001">
    <property type="protein sequence ID" value="MEQ2157235.1"/>
    <property type="molecule type" value="Genomic_DNA"/>
</dbReference>
<evidence type="ECO:0000313" key="105">
    <source>
        <dbReference type="EMBL" id="MEQ2157226.1"/>
    </source>
</evidence>
<comment type="caution">
    <text evidence="26">The sequence shown here is derived from an EMBL/GenBank/DDBJ whole genome shotgun (WGS) entry which is preliminary data.</text>
</comment>
<evidence type="ECO:0000313" key="6">
    <source>
        <dbReference type="EMBL" id="MEQ2157127.1"/>
    </source>
</evidence>
<dbReference type="EMBL" id="JAHRIO010000001">
    <property type="protein sequence ID" value="MEQ2157127.1"/>
    <property type="molecule type" value="Genomic_DNA"/>
</dbReference>
<dbReference type="EMBL" id="JAHRIO010000001">
    <property type="protein sequence ID" value="MEQ2157155.1"/>
    <property type="molecule type" value="Genomic_DNA"/>
</dbReference>
<evidence type="ECO:0000313" key="67">
    <source>
        <dbReference type="EMBL" id="MEQ2157188.1"/>
    </source>
</evidence>
<evidence type="ECO:0000313" key="3">
    <source>
        <dbReference type="EMBL" id="MEQ2157124.1"/>
    </source>
</evidence>
<dbReference type="EMBL" id="JAHRIO010000001">
    <property type="protein sequence ID" value="MEQ2157154.1"/>
    <property type="molecule type" value="Genomic_DNA"/>
</dbReference>
<evidence type="ECO:0000313" key="4">
    <source>
        <dbReference type="EMBL" id="MEQ2157125.1"/>
    </source>
</evidence>
<dbReference type="EMBL" id="JAHRIO010000001">
    <property type="protein sequence ID" value="MEQ2157136.1"/>
    <property type="molecule type" value="Genomic_DNA"/>
</dbReference>
<evidence type="ECO:0000313" key="74">
    <source>
        <dbReference type="EMBL" id="MEQ2157195.1"/>
    </source>
</evidence>
<dbReference type="EMBL" id="JAHRIO010000001">
    <property type="protein sequence ID" value="MEQ2157157.1"/>
    <property type="molecule type" value="Genomic_DNA"/>
</dbReference>
<feature type="region of interest" description="Disordered" evidence="1">
    <location>
        <begin position="46"/>
        <end position="66"/>
    </location>
</feature>
<dbReference type="EMBL" id="JAHRIO010000001">
    <property type="protein sequence ID" value="MEQ2157138.1"/>
    <property type="molecule type" value="Genomic_DNA"/>
</dbReference>
<sequence>MKIGTNAPLVCTAGATKGQPAECSRGSVRSQPEECSQQLTVPTDFFRPISPHSHSDSESIQQQPPARCTHALSRTLRRQVNMSCLPSVYWPQTLCIAQCRAVEDAGCQESRSPCARQLKRFHSVDTQGRSSLVPRPRPYSWLDDPRRHSVELSSAEDPCPQRRTTSTSSGFVSHSDSLLIPTQVPLPSPRRKKKMSPPCISVDPPDELEPQSGLYPSLSGMGLGGLGMPPPLPSRETCLRRRVPSSDSKDLFDLGVGDGSGQDGGSPNPNPSSKLLTLPSFSFEKTSSEH</sequence>
<dbReference type="EMBL" id="JAHRIO010000001">
    <property type="protein sequence ID" value="MEQ2157180.1"/>
    <property type="molecule type" value="Genomic_DNA"/>
</dbReference>
<evidence type="ECO:0000313" key="126">
    <source>
        <dbReference type="Proteomes" id="UP001476798"/>
    </source>
</evidence>
<dbReference type="EMBL" id="JAHRIO010000001">
    <property type="protein sequence ID" value="MEQ2157165.1"/>
    <property type="molecule type" value="Genomic_DNA"/>
</dbReference>
<dbReference type="EMBL" id="JAHRIO010000001">
    <property type="protein sequence ID" value="MEQ2157135.1"/>
    <property type="molecule type" value="Genomic_DNA"/>
</dbReference>
<dbReference type="EMBL" id="JAHRIO010000001">
    <property type="protein sequence ID" value="MEQ2157181.1"/>
    <property type="molecule type" value="Genomic_DNA"/>
</dbReference>
<evidence type="ECO:0000313" key="69">
    <source>
        <dbReference type="EMBL" id="MEQ2157190.1"/>
    </source>
</evidence>
<evidence type="ECO:0000313" key="58">
    <source>
        <dbReference type="EMBL" id="MEQ2157179.1"/>
    </source>
</evidence>
<dbReference type="EMBL" id="JAHRIO010000001">
    <property type="protein sequence ID" value="MEQ2157245.1"/>
    <property type="molecule type" value="Genomic_DNA"/>
</dbReference>
<evidence type="ECO:0000313" key="62">
    <source>
        <dbReference type="EMBL" id="MEQ2157183.1"/>
    </source>
</evidence>
<dbReference type="EMBL" id="JAHRIO010000001">
    <property type="protein sequence ID" value="MEQ2157142.1"/>
    <property type="molecule type" value="Genomic_DNA"/>
</dbReference>
<evidence type="ECO:0000313" key="34">
    <source>
        <dbReference type="EMBL" id="MEQ2157155.1"/>
    </source>
</evidence>
<dbReference type="EMBL" id="JAHRIO010000001">
    <property type="protein sequence ID" value="MEQ2157190.1"/>
    <property type="molecule type" value="Genomic_DNA"/>
</dbReference>
<evidence type="ECO:0000313" key="91">
    <source>
        <dbReference type="EMBL" id="MEQ2157212.1"/>
    </source>
</evidence>
<evidence type="ECO:0000313" key="7">
    <source>
        <dbReference type="EMBL" id="MEQ2157128.1"/>
    </source>
</evidence>
<evidence type="ECO:0000313" key="89">
    <source>
        <dbReference type="EMBL" id="MEQ2157210.1"/>
    </source>
</evidence>
<dbReference type="EMBL" id="JAHRIO010000001">
    <property type="protein sequence ID" value="MEQ2157184.1"/>
    <property type="molecule type" value="Genomic_DNA"/>
</dbReference>
<dbReference type="EMBL" id="JAHRIO010000001">
    <property type="protein sequence ID" value="MEQ2157177.1"/>
    <property type="molecule type" value="Genomic_DNA"/>
</dbReference>
<evidence type="ECO:0000313" key="43">
    <source>
        <dbReference type="EMBL" id="MEQ2157164.1"/>
    </source>
</evidence>
<evidence type="ECO:0000313" key="77">
    <source>
        <dbReference type="EMBL" id="MEQ2157198.1"/>
    </source>
</evidence>
<evidence type="ECO:0000313" key="109">
    <source>
        <dbReference type="EMBL" id="MEQ2157230.1"/>
    </source>
</evidence>
<dbReference type="EMBL" id="JAHRIO010000001">
    <property type="protein sequence ID" value="MEQ2157163.1"/>
    <property type="molecule type" value="Genomic_DNA"/>
</dbReference>
<evidence type="ECO:0000313" key="123">
    <source>
        <dbReference type="EMBL" id="MEQ2157244.1"/>
    </source>
</evidence>
<dbReference type="EMBL" id="JAHRIO010000001">
    <property type="protein sequence ID" value="MEQ2157225.1"/>
    <property type="molecule type" value="Genomic_DNA"/>
</dbReference>
<evidence type="ECO:0000313" key="57">
    <source>
        <dbReference type="EMBL" id="MEQ2157178.1"/>
    </source>
</evidence>
<evidence type="ECO:0000313" key="114">
    <source>
        <dbReference type="EMBL" id="MEQ2157235.1"/>
    </source>
</evidence>
<evidence type="ECO:0000313" key="2">
    <source>
        <dbReference type="EMBL" id="MEQ2157123.1"/>
    </source>
</evidence>
<dbReference type="EMBL" id="JAHRIO010000001">
    <property type="protein sequence ID" value="MEQ2157148.1"/>
    <property type="molecule type" value="Genomic_DNA"/>
</dbReference>
<evidence type="ECO:0000313" key="112">
    <source>
        <dbReference type="EMBL" id="MEQ2157233.1"/>
    </source>
</evidence>
<evidence type="ECO:0000313" key="37">
    <source>
        <dbReference type="EMBL" id="MEQ2157158.1"/>
    </source>
</evidence>
<dbReference type="EMBL" id="JAHRIO010000001">
    <property type="protein sequence ID" value="MEQ2157159.1"/>
    <property type="molecule type" value="Genomic_DNA"/>
</dbReference>
<dbReference type="EMBL" id="JAHRIO010000001">
    <property type="protein sequence ID" value="MEQ2157234.1"/>
    <property type="molecule type" value="Genomic_DNA"/>
</dbReference>
<evidence type="ECO:0000313" key="61">
    <source>
        <dbReference type="EMBL" id="MEQ2157182.1"/>
    </source>
</evidence>
<evidence type="ECO:0000313" key="113">
    <source>
        <dbReference type="EMBL" id="MEQ2157234.1"/>
    </source>
</evidence>
<evidence type="ECO:0000313" key="25">
    <source>
        <dbReference type="EMBL" id="MEQ2157146.1"/>
    </source>
</evidence>
<dbReference type="EMBL" id="JAHRIO010000001">
    <property type="protein sequence ID" value="MEQ2157212.1"/>
    <property type="molecule type" value="Genomic_DNA"/>
</dbReference>
<evidence type="ECO:0000313" key="95">
    <source>
        <dbReference type="EMBL" id="MEQ2157216.1"/>
    </source>
</evidence>
<dbReference type="EMBL" id="JAHRIO010000001">
    <property type="protein sequence ID" value="MEQ2157238.1"/>
    <property type="molecule type" value="Genomic_DNA"/>
</dbReference>
<dbReference type="EMBL" id="JAHRIO010000001">
    <property type="protein sequence ID" value="MEQ2157179.1"/>
    <property type="molecule type" value="Genomic_DNA"/>
</dbReference>
<evidence type="ECO:0000313" key="54">
    <source>
        <dbReference type="EMBL" id="MEQ2157175.1"/>
    </source>
</evidence>
<evidence type="ECO:0000313" key="71">
    <source>
        <dbReference type="EMBL" id="MEQ2157192.1"/>
    </source>
</evidence>
<evidence type="ECO:0000313" key="15">
    <source>
        <dbReference type="EMBL" id="MEQ2157136.1"/>
    </source>
</evidence>
<dbReference type="EMBL" id="JAHRIO010000001">
    <property type="protein sequence ID" value="MEQ2157151.1"/>
    <property type="molecule type" value="Genomic_DNA"/>
</dbReference>
<evidence type="ECO:0000313" key="45">
    <source>
        <dbReference type="EMBL" id="MEQ2157166.1"/>
    </source>
</evidence>
<dbReference type="EMBL" id="JAHRIO010000001">
    <property type="protein sequence ID" value="MEQ2157125.1"/>
    <property type="molecule type" value="Genomic_DNA"/>
</dbReference>
<dbReference type="EMBL" id="JAHRIO010000001">
    <property type="protein sequence ID" value="MEQ2157137.1"/>
    <property type="molecule type" value="Genomic_DNA"/>
</dbReference>
<protein>
    <submittedName>
        <fullName evidence="26">Uncharacterized protein</fullName>
    </submittedName>
</protein>
<dbReference type="EMBL" id="JAHRIO010000001">
    <property type="protein sequence ID" value="MEQ2157237.1"/>
    <property type="molecule type" value="Genomic_DNA"/>
</dbReference>
<dbReference type="EMBL" id="JAHRIO010000001">
    <property type="protein sequence ID" value="MEQ2157139.1"/>
    <property type="molecule type" value="Genomic_DNA"/>
</dbReference>
<dbReference type="EMBL" id="JAHRIO010000001">
    <property type="protein sequence ID" value="MEQ2157140.1"/>
    <property type="molecule type" value="Genomic_DNA"/>
</dbReference>
<dbReference type="Proteomes" id="UP001476798">
    <property type="component" value="Unassembled WGS sequence"/>
</dbReference>
<evidence type="ECO:0000313" key="82">
    <source>
        <dbReference type="EMBL" id="MEQ2157203.1"/>
    </source>
</evidence>
<dbReference type="EMBL" id="JAHRIO010000001">
    <property type="protein sequence ID" value="MEQ2157164.1"/>
    <property type="molecule type" value="Genomic_DNA"/>
</dbReference>
<evidence type="ECO:0000313" key="88">
    <source>
        <dbReference type="EMBL" id="MEQ2157209.1"/>
    </source>
</evidence>
<dbReference type="EMBL" id="JAHRIO010000001">
    <property type="protein sequence ID" value="MEQ2157188.1"/>
    <property type="molecule type" value="Genomic_DNA"/>
</dbReference>
<evidence type="ECO:0000313" key="23">
    <source>
        <dbReference type="EMBL" id="MEQ2157144.1"/>
    </source>
</evidence>
<evidence type="ECO:0000313" key="47">
    <source>
        <dbReference type="EMBL" id="MEQ2157168.1"/>
    </source>
</evidence>
<evidence type="ECO:0000313" key="46">
    <source>
        <dbReference type="EMBL" id="MEQ2157167.1"/>
    </source>
</evidence>
<evidence type="ECO:0000313" key="41">
    <source>
        <dbReference type="EMBL" id="MEQ2157162.1"/>
    </source>
</evidence>
<dbReference type="EMBL" id="JAHRIO010000001">
    <property type="protein sequence ID" value="MEQ2157123.1"/>
    <property type="molecule type" value="Genomic_DNA"/>
</dbReference>
<evidence type="ECO:0000313" key="86">
    <source>
        <dbReference type="EMBL" id="MEQ2157207.1"/>
    </source>
</evidence>
<evidence type="ECO:0000313" key="39">
    <source>
        <dbReference type="EMBL" id="MEQ2157160.1"/>
    </source>
</evidence>
<dbReference type="EMBL" id="JAHRIO010000001">
    <property type="protein sequence ID" value="MEQ2157174.1"/>
    <property type="molecule type" value="Genomic_DNA"/>
</dbReference>
<dbReference type="EMBL" id="JAHRIO010000001">
    <property type="protein sequence ID" value="MEQ2157130.1"/>
    <property type="molecule type" value="Genomic_DNA"/>
</dbReference>
<dbReference type="EMBL" id="JAHRIO010000001">
    <property type="protein sequence ID" value="MEQ2157241.1"/>
    <property type="molecule type" value="Genomic_DNA"/>
</dbReference>
<evidence type="ECO:0000313" key="94">
    <source>
        <dbReference type="EMBL" id="MEQ2157215.1"/>
    </source>
</evidence>
<evidence type="ECO:0000313" key="96">
    <source>
        <dbReference type="EMBL" id="MEQ2157217.1"/>
    </source>
</evidence>
<dbReference type="EMBL" id="JAHRIO010000001">
    <property type="protein sequence ID" value="MEQ2157232.1"/>
    <property type="molecule type" value="Genomic_DNA"/>
</dbReference>
<feature type="region of interest" description="Disordered" evidence="1">
    <location>
        <begin position="151"/>
        <end position="290"/>
    </location>
</feature>
<dbReference type="EMBL" id="JAHRIO010000001">
    <property type="protein sequence ID" value="MEQ2157187.1"/>
    <property type="molecule type" value="Genomic_DNA"/>
</dbReference>
<dbReference type="EMBL" id="JAHRIO010000001">
    <property type="protein sequence ID" value="MEQ2157193.1"/>
    <property type="molecule type" value="Genomic_DNA"/>
</dbReference>
<evidence type="ECO:0000313" key="53">
    <source>
        <dbReference type="EMBL" id="MEQ2157174.1"/>
    </source>
</evidence>
<evidence type="ECO:0000313" key="107">
    <source>
        <dbReference type="EMBL" id="MEQ2157228.1"/>
    </source>
</evidence>
<dbReference type="EMBL" id="JAHRIO010000001">
    <property type="protein sequence ID" value="MEQ2157210.1"/>
    <property type="molecule type" value="Genomic_DNA"/>
</dbReference>
<evidence type="ECO:0000313" key="122">
    <source>
        <dbReference type="EMBL" id="MEQ2157243.1"/>
    </source>
</evidence>
<dbReference type="EMBL" id="JAHRIO010000001">
    <property type="protein sequence ID" value="MEQ2157244.1"/>
    <property type="molecule type" value="Genomic_DNA"/>
</dbReference>
<dbReference type="EMBL" id="JAHRIO010000001">
    <property type="protein sequence ID" value="MEQ2157199.1"/>
    <property type="molecule type" value="Genomic_DNA"/>
</dbReference>
<dbReference type="EMBL" id="JAHRIO010000001">
    <property type="protein sequence ID" value="MEQ2157220.1"/>
    <property type="molecule type" value="Genomic_DNA"/>
</dbReference>
<dbReference type="EMBL" id="JAHRIO010000001">
    <property type="protein sequence ID" value="MEQ2157205.1"/>
    <property type="molecule type" value="Genomic_DNA"/>
</dbReference>
<evidence type="ECO:0000313" key="38">
    <source>
        <dbReference type="EMBL" id="MEQ2157159.1"/>
    </source>
</evidence>
<dbReference type="EMBL" id="JAHRIO010000001">
    <property type="protein sequence ID" value="MEQ2157191.1"/>
    <property type="molecule type" value="Genomic_DNA"/>
</dbReference>
<evidence type="ECO:0000313" key="78">
    <source>
        <dbReference type="EMBL" id="MEQ2157199.1"/>
    </source>
</evidence>
<evidence type="ECO:0000313" key="119">
    <source>
        <dbReference type="EMBL" id="MEQ2157240.1"/>
    </source>
</evidence>
<dbReference type="EMBL" id="JAHRIO010000001">
    <property type="protein sequence ID" value="MEQ2157196.1"/>
    <property type="molecule type" value="Genomic_DNA"/>
</dbReference>
<dbReference type="EMBL" id="JAHRIO010000001">
    <property type="protein sequence ID" value="MEQ2157167.1"/>
    <property type="molecule type" value="Genomic_DNA"/>
</dbReference>
<evidence type="ECO:0000313" key="81">
    <source>
        <dbReference type="EMBL" id="MEQ2157202.1"/>
    </source>
</evidence>
<evidence type="ECO:0000313" key="32">
    <source>
        <dbReference type="EMBL" id="MEQ2157153.1"/>
    </source>
</evidence>
<evidence type="ECO:0000313" key="11">
    <source>
        <dbReference type="EMBL" id="MEQ2157132.1"/>
    </source>
</evidence>
<evidence type="ECO:0000313" key="92">
    <source>
        <dbReference type="EMBL" id="MEQ2157213.1"/>
    </source>
</evidence>
<dbReference type="EMBL" id="JAHRIO010000001">
    <property type="protein sequence ID" value="MEQ2157229.1"/>
    <property type="molecule type" value="Genomic_DNA"/>
</dbReference>
<dbReference type="EMBL" id="JAHRIO010000001">
    <property type="protein sequence ID" value="MEQ2157226.1"/>
    <property type="molecule type" value="Genomic_DNA"/>
</dbReference>
<evidence type="ECO:0000313" key="50">
    <source>
        <dbReference type="EMBL" id="MEQ2157171.1"/>
    </source>
</evidence>
<dbReference type="EMBL" id="JAHRIO010000001">
    <property type="protein sequence ID" value="MEQ2157147.1"/>
    <property type="molecule type" value="Genomic_DNA"/>
</dbReference>
<dbReference type="EMBL" id="JAHRIO010000001">
    <property type="protein sequence ID" value="MEQ2157143.1"/>
    <property type="molecule type" value="Genomic_DNA"/>
</dbReference>
<evidence type="ECO:0000313" key="8">
    <source>
        <dbReference type="EMBL" id="MEQ2157129.1"/>
    </source>
</evidence>
<dbReference type="EMBL" id="JAHRIO010000001">
    <property type="protein sequence ID" value="MEQ2157144.1"/>
    <property type="molecule type" value="Genomic_DNA"/>
</dbReference>
<evidence type="ECO:0000313" key="117">
    <source>
        <dbReference type="EMBL" id="MEQ2157238.1"/>
    </source>
</evidence>
<evidence type="ECO:0000313" key="52">
    <source>
        <dbReference type="EMBL" id="MEQ2157173.1"/>
    </source>
</evidence>
<dbReference type="EMBL" id="JAHRIO010000001">
    <property type="protein sequence ID" value="MEQ2157129.1"/>
    <property type="molecule type" value="Genomic_DNA"/>
</dbReference>
<evidence type="ECO:0000313" key="16">
    <source>
        <dbReference type="EMBL" id="MEQ2157137.1"/>
    </source>
</evidence>
<dbReference type="EMBL" id="JAHRIO010000001">
    <property type="protein sequence ID" value="MEQ2157206.1"/>
    <property type="molecule type" value="Genomic_DNA"/>
</dbReference>
<evidence type="ECO:0000313" key="65">
    <source>
        <dbReference type="EMBL" id="MEQ2157186.1"/>
    </source>
</evidence>
<evidence type="ECO:0000313" key="79">
    <source>
        <dbReference type="EMBL" id="MEQ2157200.1"/>
    </source>
</evidence>
<dbReference type="EMBL" id="JAHRIO010000001">
    <property type="protein sequence ID" value="MEQ2157217.1"/>
    <property type="molecule type" value="Genomic_DNA"/>
</dbReference>
<dbReference type="EMBL" id="JAHRIO010000001">
    <property type="protein sequence ID" value="MEQ2157158.1"/>
    <property type="molecule type" value="Genomic_DNA"/>
</dbReference>
<dbReference type="EMBL" id="JAHRIO010000001">
    <property type="protein sequence ID" value="MEQ2157132.1"/>
    <property type="molecule type" value="Genomic_DNA"/>
</dbReference>
<dbReference type="EMBL" id="JAHRIO010000001">
    <property type="protein sequence ID" value="MEQ2157189.1"/>
    <property type="molecule type" value="Genomic_DNA"/>
</dbReference>
<evidence type="ECO:0000313" key="30">
    <source>
        <dbReference type="EMBL" id="MEQ2157151.1"/>
    </source>
</evidence>
<dbReference type="EMBL" id="JAHRIO010000001">
    <property type="protein sequence ID" value="MEQ2157223.1"/>
    <property type="molecule type" value="Genomic_DNA"/>
</dbReference>
<evidence type="ECO:0000313" key="19">
    <source>
        <dbReference type="EMBL" id="MEQ2157140.1"/>
    </source>
</evidence>
<evidence type="ECO:0000313" key="118">
    <source>
        <dbReference type="EMBL" id="MEQ2157239.1"/>
    </source>
</evidence>
<dbReference type="EMBL" id="JAHRIO010000001">
    <property type="protein sequence ID" value="MEQ2157161.1"/>
    <property type="molecule type" value="Genomic_DNA"/>
</dbReference>
<evidence type="ECO:0000313" key="83">
    <source>
        <dbReference type="EMBL" id="MEQ2157204.1"/>
    </source>
</evidence>
<evidence type="ECO:0000313" key="98">
    <source>
        <dbReference type="EMBL" id="MEQ2157219.1"/>
    </source>
</evidence>
<evidence type="ECO:0000313" key="18">
    <source>
        <dbReference type="EMBL" id="MEQ2157139.1"/>
    </source>
</evidence>
<dbReference type="EMBL" id="JAHRIO010000001">
    <property type="protein sequence ID" value="MEQ2157240.1"/>
    <property type="molecule type" value="Genomic_DNA"/>
</dbReference>
<dbReference type="EMBL" id="JAHRIO010000001">
    <property type="protein sequence ID" value="MEQ2157178.1"/>
    <property type="molecule type" value="Genomic_DNA"/>
</dbReference>
<dbReference type="EMBL" id="JAHRIO010000001">
    <property type="protein sequence ID" value="MEQ2157168.1"/>
    <property type="molecule type" value="Genomic_DNA"/>
</dbReference>
<dbReference type="EMBL" id="JAHRIO010000001">
    <property type="protein sequence ID" value="MEQ2157214.1"/>
    <property type="molecule type" value="Genomic_DNA"/>
</dbReference>
<dbReference type="EMBL" id="JAHRIO010000001">
    <property type="protein sequence ID" value="MEQ2157176.1"/>
    <property type="molecule type" value="Genomic_DNA"/>
</dbReference>
<dbReference type="EMBL" id="JAHRIO010000001">
    <property type="protein sequence ID" value="MEQ2157195.1"/>
    <property type="molecule type" value="Genomic_DNA"/>
</dbReference>
<dbReference type="EMBL" id="JAHRIO010000001">
    <property type="protein sequence ID" value="MEQ2157166.1"/>
    <property type="molecule type" value="Genomic_DNA"/>
</dbReference>
<evidence type="ECO:0000313" key="5">
    <source>
        <dbReference type="EMBL" id="MEQ2157126.1"/>
    </source>
</evidence>
<dbReference type="EMBL" id="JAHRIO010000001">
    <property type="protein sequence ID" value="MEQ2157227.1"/>
    <property type="molecule type" value="Genomic_DNA"/>
</dbReference>
<evidence type="ECO:0000313" key="27">
    <source>
        <dbReference type="EMBL" id="MEQ2157148.1"/>
    </source>
</evidence>
<evidence type="ECO:0000313" key="64">
    <source>
        <dbReference type="EMBL" id="MEQ2157185.1"/>
    </source>
</evidence>
<evidence type="ECO:0000313" key="28">
    <source>
        <dbReference type="EMBL" id="MEQ2157149.1"/>
    </source>
</evidence>
<evidence type="ECO:0000313" key="63">
    <source>
        <dbReference type="EMBL" id="MEQ2157184.1"/>
    </source>
</evidence>
<dbReference type="EMBL" id="JAHRIO010000001">
    <property type="protein sequence ID" value="MEQ2157133.1"/>
    <property type="molecule type" value="Genomic_DNA"/>
</dbReference>
<evidence type="ECO:0000313" key="76">
    <source>
        <dbReference type="EMBL" id="MEQ2157197.1"/>
    </source>
</evidence>
<dbReference type="EMBL" id="JAHRIO010000001">
    <property type="protein sequence ID" value="MEQ2157213.1"/>
    <property type="molecule type" value="Genomic_DNA"/>
</dbReference>
<evidence type="ECO:0000256" key="1">
    <source>
        <dbReference type="SAM" id="MobiDB-lite"/>
    </source>
</evidence>
<evidence type="ECO:0000313" key="66">
    <source>
        <dbReference type="EMBL" id="MEQ2157187.1"/>
    </source>
</evidence>
<feature type="compositionally biased region" description="Low complexity" evidence="1">
    <location>
        <begin position="265"/>
        <end position="280"/>
    </location>
</feature>
<dbReference type="EMBL" id="JAHRIO010000001">
    <property type="protein sequence ID" value="MEQ2157203.1"/>
    <property type="molecule type" value="Genomic_DNA"/>
</dbReference>
<evidence type="ECO:0000313" key="70">
    <source>
        <dbReference type="EMBL" id="MEQ2157191.1"/>
    </source>
</evidence>
<evidence type="ECO:0000313" key="31">
    <source>
        <dbReference type="EMBL" id="MEQ2157152.1"/>
    </source>
</evidence>
<evidence type="ECO:0000313" key="68">
    <source>
        <dbReference type="EMBL" id="MEQ2157189.1"/>
    </source>
</evidence>
<organism evidence="26 126">
    <name type="scientific">Goodea atripinnis</name>
    <dbReference type="NCBI Taxonomy" id="208336"/>
    <lineage>
        <taxon>Eukaryota</taxon>
        <taxon>Metazoa</taxon>
        <taxon>Chordata</taxon>
        <taxon>Craniata</taxon>
        <taxon>Vertebrata</taxon>
        <taxon>Euteleostomi</taxon>
        <taxon>Actinopterygii</taxon>
        <taxon>Neopterygii</taxon>
        <taxon>Teleostei</taxon>
        <taxon>Neoteleostei</taxon>
        <taxon>Acanthomorphata</taxon>
        <taxon>Ovalentaria</taxon>
        <taxon>Atherinomorphae</taxon>
        <taxon>Cyprinodontiformes</taxon>
        <taxon>Goodeidae</taxon>
        <taxon>Goodea</taxon>
    </lineage>
</organism>
<dbReference type="EMBL" id="JAHRIO010000001">
    <property type="protein sequence ID" value="MEQ2157186.1"/>
    <property type="molecule type" value="Genomic_DNA"/>
</dbReference>
<dbReference type="EMBL" id="JAHRIO010000001">
    <property type="protein sequence ID" value="MEQ2157153.1"/>
    <property type="molecule type" value="Genomic_DNA"/>
</dbReference>
<feature type="compositionally biased region" description="Polar residues" evidence="1">
    <location>
        <begin position="162"/>
        <end position="176"/>
    </location>
</feature>
<evidence type="ECO:0000313" key="44">
    <source>
        <dbReference type="EMBL" id="MEQ2157165.1"/>
    </source>
</evidence>
<dbReference type="EMBL" id="JAHRIO010000001">
    <property type="protein sequence ID" value="MEQ2157182.1"/>
    <property type="molecule type" value="Genomic_DNA"/>
</dbReference>
<dbReference type="EMBL" id="JAHRIO010000001">
    <property type="protein sequence ID" value="MEQ2157218.1"/>
    <property type="molecule type" value="Genomic_DNA"/>
</dbReference>
<dbReference type="EMBL" id="JAHRIO010000001">
    <property type="protein sequence ID" value="MEQ2157224.1"/>
    <property type="molecule type" value="Genomic_DNA"/>
</dbReference>
<dbReference type="EMBL" id="JAHRIO010000001">
    <property type="protein sequence ID" value="MEQ2157192.1"/>
    <property type="molecule type" value="Genomic_DNA"/>
</dbReference>
<evidence type="ECO:0000313" key="13">
    <source>
        <dbReference type="EMBL" id="MEQ2157134.1"/>
    </source>
</evidence>
<proteinExistence type="predicted"/>
<dbReference type="EMBL" id="JAHRIO010000001">
    <property type="protein sequence ID" value="MEQ2157145.1"/>
    <property type="molecule type" value="Genomic_DNA"/>
</dbReference>
<evidence type="ECO:0000313" key="84">
    <source>
        <dbReference type="EMBL" id="MEQ2157205.1"/>
    </source>
</evidence>
<dbReference type="EMBL" id="JAHRIO010000001">
    <property type="protein sequence ID" value="MEQ2157198.1"/>
    <property type="molecule type" value="Genomic_DNA"/>
</dbReference>
<dbReference type="EMBL" id="JAHRIO010000001">
    <property type="protein sequence ID" value="MEQ2157126.1"/>
    <property type="molecule type" value="Genomic_DNA"/>
</dbReference>
<dbReference type="EMBL" id="JAHRIO010000001">
    <property type="protein sequence ID" value="MEQ2157236.1"/>
    <property type="molecule type" value="Genomic_DNA"/>
</dbReference>
<evidence type="ECO:0000313" key="59">
    <source>
        <dbReference type="EMBL" id="MEQ2157180.1"/>
    </source>
</evidence>
<keyword evidence="126" id="KW-1185">Reference proteome</keyword>
<dbReference type="EMBL" id="JAHRIO010000001">
    <property type="protein sequence ID" value="MEQ2157207.1"/>
    <property type="molecule type" value="Genomic_DNA"/>
</dbReference>
<dbReference type="EMBL" id="JAHRIO010000001">
    <property type="protein sequence ID" value="MEQ2157221.1"/>
    <property type="molecule type" value="Genomic_DNA"/>
</dbReference>
<evidence type="ECO:0000313" key="40">
    <source>
        <dbReference type="EMBL" id="MEQ2157161.1"/>
    </source>
</evidence>
<dbReference type="EMBL" id="JAHRIO010000001">
    <property type="protein sequence ID" value="MEQ2157149.1"/>
    <property type="molecule type" value="Genomic_DNA"/>
</dbReference>
<evidence type="ECO:0000313" key="121">
    <source>
        <dbReference type="EMBL" id="MEQ2157242.1"/>
    </source>
</evidence>
<dbReference type="EMBL" id="JAHRIO010000001">
    <property type="protein sequence ID" value="MEQ2157172.1"/>
    <property type="molecule type" value="Genomic_DNA"/>
</dbReference>
<evidence type="ECO:0000313" key="22">
    <source>
        <dbReference type="EMBL" id="MEQ2157143.1"/>
    </source>
</evidence>
<dbReference type="EMBL" id="JAHRIO010000001">
    <property type="protein sequence ID" value="MEQ2157134.1"/>
    <property type="molecule type" value="Genomic_DNA"/>
</dbReference>
<evidence type="ECO:0000313" key="20">
    <source>
        <dbReference type="EMBL" id="MEQ2157141.1"/>
    </source>
</evidence>
<dbReference type="EMBL" id="JAHRIO010000001">
    <property type="protein sequence ID" value="MEQ2157222.1"/>
    <property type="molecule type" value="Genomic_DNA"/>
</dbReference>
<dbReference type="EMBL" id="JAHRIO010000001">
    <property type="protein sequence ID" value="MEQ2157146.1"/>
    <property type="molecule type" value="Genomic_DNA"/>
</dbReference>
<evidence type="ECO:0000313" key="120">
    <source>
        <dbReference type="EMBL" id="MEQ2157241.1"/>
    </source>
</evidence>
<dbReference type="EMBL" id="JAHRIO010000001">
    <property type="protein sequence ID" value="MEQ2157230.1"/>
    <property type="molecule type" value="Genomic_DNA"/>
</dbReference>
<dbReference type="EMBL" id="JAHRIO010000001">
    <property type="protein sequence ID" value="MEQ2157209.1"/>
    <property type="molecule type" value="Genomic_DNA"/>
</dbReference>
<evidence type="ECO:0000313" key="9">
    <source>
        <dbReference type="EMBL" id="MEQ2157130.1"/>
    </source>
</evidence>